<evidence type="ECO:0000313" key="1">
    <source>
        <dbReference type="EMBL" id="AMC93812.1"/>
    </source>
</evidence>
<name>A0A109UH77_9FIRM</name>
<dbReference type="KEGG" id="erl:AOC36_07390"/>
<protein>
    <submittedName>
        <fullName evidence="1">Uncharacterized protein</fullName>
    </submittedName>
</protein>
<dbReference type="RefSeq" id="WP_067632944.1">
    <property type="nucleotide sequence ID" value="NZ_CP013213.1"/>
</dbReference>
<proteinExistence type="predicted"/>
<accession>A0A109UH77</accession>
<dbReference type="EMBL" id="CP013213">
    <property type="protein sequence ID" value="AMC93812.1"/>
    <property type="molecule type" value="Genomic_DNA"/>
</dbReference>
<keyword evidence="2" id="KW-1185">Reference proteome</keyword>
<sequence>MLTYEQHHYLHNGLSTQEMFPSLLAQVLQADVLLMLTQVDALLLSDPKGNSYHVKHMRSNKVRTLLANHDIESHEIRIYLKQALSFVETCRQSSAILTSLDGLHKLHEGAGTLITFG</sequence>
<gene>
    <name evidence="1" type="ORF">AOC36_07390</name>
</gene>
<dbReference type="AlphaFoldDB" id="A0A109UH77"/>
<reference evidence="1 2" key="1">
    <citation type="submission" date="2015-10" db="EMBL/GenBank/DDBJ databases">
        <title>Erysipelothrix larvae sp. LV19 isolated from the larval gut of the rhinoceros beetle, Trypoxylus dichotomus.</title>
        <authorList>
            <person name="Lim S."/>
            <person name="Kim B.-C."/>
        </authorList>
    </citation>
    <scope>NUCLEOTIDE SEQUENCE [LARGE SCALE GENOMIC DNA]</scope>
    <source>
        <strain evidence="1 2">LV19</strain>
    </source>
</reference>
<dbReference type="Proteomes" id="UP000063781">
    <property type="component" value="Chromosome"/>
</dbReference>
<dbReference type="InterPro" id="IPR036393">
    <property type="entry name" value="AceGlu_kinase-like_sf"/>
</dbReference>
<dbReference type="SUPFAM" id="SSF53633">
    <property type="entry name" value="Carbamate kinase-like"/>
    <property type="match status" value="1"/>
</dbReference>
<dbReference type="Gene3D" id="3.40.1160.10">
    <property type="entry name" value="Acetylglutamate kinase-like"/>
    <property type="match status" value="1"/>
</dbReference>
<dbReference type="STRING" id="1514105.AOC36_07390"/>
<organism evidence="1 2">
    <name type="scientific">Erysipelothrix larvae</name>
    <dbReference type="NCBI Taxonomy" id="1514105"/>
    <lineage>
        <taxon>Bacteria</taxon>
        <taxon>Bacillati</taxon>
        <taxon>Bacillota</taxon>
        <taxon>Erysipelotrichia</taxon>
        <taxon>Erysipelotrichales</taxon>
        <taxon>Erysipelotrichaceae</taxon>
        <taxon>Erysipelothrix</taxon>
    </lineage>
</organism>
<evidence type="ECO:0000313" key="2">
    <source>
        <dbReference type="Proteomes" id="UP000063781"/>
    </source>
</evidence>